<evidence type="ECO:0000256" key="5">
    <source>
        <dbReference type="ARBA" id="ARBA00022764"/>
    </source>
</evidence>
<dbReference type="STRING" id="1834516.BL253_10275"/>
<dbReference type="GO" id="GO:1902358">
    <property type="term" value="P:sulfate transmembrane transport"/>
    <property type="evidence" value="ECO:0007669"/>
    <property type="project" value="InterPro"/>
</dbReference>
<dbReference type="OrthoDB" id="9802127at2"/>
<dbReference type="EMBL" id="MOMC01000017">
    <property type="protein sequence ID" value="ONH31244.1"/>
    <property type="molecule type" value="Genomic_DNA"/>
</dbReference>
<sequence length="351" mass="36401">MKPSRLWRHSAPLIAAGAALALAVTACGGDSGGSDDSGASAGAGPNAGQSIAIVGYSVPKPAYNALQDAFVKTDAGKGVKFSETFGASGTVSKSVASGQKADFVTFSLDPDMTRLVPKFVAESWNADSTKGQITNSVVVIAVRKGNPLHITGWDDLIKPGVKIVTPDPASSGSAKWNILAAYTHTIAEGGTDAQAQEYLTSFFKNVVSKPSSGADATTTFTQGTGDVLISYENEAIGARQKGVDLDYVIPKETFLIENPAAVTVKASAAAKAFLEYARSDEGQAIFASHGFRPTDKNATVGTVQGANDPSKPFPTVEKLTTITDLGGWSKVNKEFFDADNGIVTKIENATG</sequence>
<comment type="subcellular location">
    <subcellularLocation>
        <location evidence="1">Periplasm</location>
    </subcellularLocation>
</comment>
<evidence type="ECO:0000313" key="7">
    <source>
        <dbReference type="EMBL" id="ONH31244.1"/>
    </source>
</evidence>
<dbReference type="InterPro" id="IPR005669">
    <property type="entry name" value="Thiosulph/SO4-bd"/>
</dbReference>
<dbReference type="GO" id="GO:0140104">
    <property type="term" value="F:molecular carrier activity"/>
    <property type="evidence" value="ECO:0007669"/>
    <property type="project" value="InterPro"/>
</dbReference>
<keyword evidence="3" id="KW-0813">Transport</keyword>
<evidence type="ECO:0000256" key="2">
    <source>
        <dbReference type="ARBA" id="ARBA00006099"/>
    </source>
</evidence>
<dbReference type="SUPFAM" id="SSF53850">
    <property type="entry name" value="Periplasmic binding protein-like II"/>
    <property type="match status" value="1"/>
</dbReference>
<evidence type="ECO:0000256" key="4">
    <source>
        <dbReference type="ARBA" id="ARBA00022729"/>
    </source>
</evidence>
<dbReference type="PROSITE" id="PS51257">
    <property type="entry name" value="PROKAR_LIPOPROTEIN"/>
    <property type="match status" value="1"/>
</dbReference>
<dbReference type="PANTHER" id="PTHR30368">
    <property type="entry name" value="SULFATE-BINDING PROTEIN"/>
    <property type="match status" value="1"/>
</dbReference>
<comment type="similarity">
    <text evidence="2">Belongs to the prokaryotic sulfate-binding protein family.</text>
</comment>
<dbReference type="NCBIfam" id="TIGR00971">
    <property type="entry name" value="3a0106s03"/>
    <property type="match status" value="1"/>
</dbReference>
<dbReference type="RefSeq" id="WP_076815863.1">
    <property type="nucleotide sequence ID" value="NZ_MOMC01000017.1"/>
</dbReference>
<dbReference type="Proteomes" id="UP000188929">
    <property type="component" value="Unassembled WGS sequence"/>
</dbReference>
<proteinExistence type="inferred from homology"/>
<keyword evidence="8" id="KW-1185">Reference proteome</keyword>
<dbReference type="Gene3D" id="3.40.190.10">
    <property type="entry name" value="Periplasmic binding protein-like II"/>
    <property type="match status" value="2"/>
</dbReference>
<feature type="chain" id="PRO_5012911651" evidence="6">
    <location>
        <begin position="29"/>
        <end position="351"/>
    </location>
</feature>
<evidence type="ECO:0000256" key="1">
    <source>
        <dbReference type="ARBA" id="ARBA00004418"/>
    </source>
</evidence>
<evidence type="ECO:0000313" key="8">
    <source>
        <dbReference type="Proteomes" id="UP000188929"/>
    </source>
</evidence>
<dbReference type="AlphaFoldDB" id="A0A1V2IDK5"/>
<dbReference type="PANTHER" id="PTHR30368:SF2">
    <property type="entry name" value="SULFATE-BINDING PROTEIN"/>
    <property type="match status" value="1"/>
</dbReference>
<keyword evidence="4 6" id="KW-0732">Signal</keyword>
<evidence type="ECO:0000256" key="6">
    <source>
        <dbReference type="SAM" id="SignalP"/>
    </source>
</evidence>
<feature type="signal peptide" evidence="6">
    <location>
        <begin position="1"/>
        <end position="28"/>
    </location>
</feature>
<comment type="caution">
    <text evidence="7">The sequence shown here is derived from an EMBL/GenBank/DDBJ whole genome shotgun (WGS) entry which is preliminary data.</text>
</comment>
<protein>
    <submittedName>
        <fullName evidence="7">Sulfate ABC transporter substrate-binding protein</fullName>
    </submittedName>
</protein>
<dbReference type="GO" id="GO:0042597">
    <property type="term" value="C:periplasmic space"/>
    <property type="evidence" value="ECO:0007669"/>
    <property type="project" value="UniProtKB-SubCell"/>
</dbReference>
<accession>A0A1V2IDK5</accession>
<gene>
    <name evidence="7" type="ORF">BL253_10275</name>
</gene>
<reference evidence="8" key="1">
    <citation type="submission" date="2016-10" db="EMBL/GenBank/DDBJ databases">
        <title>Frankia sp. NRRL B-16386 Genome sequencing.</title>
        <authorList>
            <person name="Ghodhbane-Gtari F."/>
            <person name="Swanson E."/>
            <person name="Gueddou A."/>
            <person name="Hezbri K."/>
            <person name="Ktari K."/>
            <person name="Nouioui I."/>
            <person name="Morris K."/>
            <person name="Simpson S."/>
            <person name="Abebe-Akele F."/>
            <person name="Thomas K."/>
            <person name="Gtari M."/>
            <person name="Tisa L.S."/>
        </authorList>
    </citation>
    <scope>NUCLEOTIDE SEQUENCE [LARGE SCALE GENOMIC DNA]</scope>
    <source>
        <strain evidence="8">NRRL B-16386</strain>
    </source>
</reference>
<organism evidence="7 8">
    <name type="scientific">Pseudofrankia asymbiotica</name>
    <dbReference type="NCBI Taxonomy" id="1834516"/>
    <lineage>
        <taxon>Bacteria</taxon>
        <taxon>Bacillati</taxon>
        <taxon>Actinomycetota</taxon>
        <taxon>Actinomycetes</taxon>
        <taxon>Frankiales</taxon>
        <taxon>Frankiaceae</taxon>
        <taxon>Pseudofrankia</taxon>
    </lineage>
</organism>
<name>A0A1V2IDK5_9ACTN</name>
<evidence type="ECO:0000256" key="3">
    <source>
        <dbReference type="ARBA" id="ARBA00022448"/>
    </source>
</evidence>
<dbReference type="Pfam" id="PF13531">
    <property type="entry name" value="SBP_bac_11"/>
    <property type="match status" value="1"/>
</dbReference>
<keyword evidence="5" id="KW-0574">Periplasm</keyword>